<keyword evidence="2" id="KW-1185">Reference proteome</keyword>
<comment type="caution">
    <text evidence="1">The sequence shown here is derived from an EMBL/GenBank/DDBJ whole genome shotgun (WGS) entry which is preliminary data.</text>
</comment>
<gene>
    <name evidence="1" type="ORF">A0H81_05558</name>
</gene>
<name>A0A1C7MBN3_GRIFR</name>
<sequence length="98" mass="11127">MTHPELNGREYWTQLETLVGCDCKLDSVLYHLPCPSTTNPPSPGECRCPGLSTICLILSSPHEYFLSVRQDVAEKFRLTKEMCAKVNGRRDTLRDEVQ</sequence>
<organism evidence="1 2">
    <name type="scientific">Grifola frondosa</name>
    <name type="common">Maitake</name>
    <name type="synonym">Polyporus frondosus</name>
    <dbReference type="NCBI Taxonomy" id="5627"/>
    <lineage>
        <taxon>Eukaryota</taxon>
        <taxon>Fungi</taxon>
        <taxon>Dikarya</taxon>
        <taxon>Basidiomycota</taxon>
        <taxon>Agaricomycotina</taxon>
        <taxon>Agaricomycetes</taxon>
        <taxon>Polyporales</taxon>
        <taxon>Grifolaceae</taxon>
        <taxon>Grifola</taxon>
    </lineage>
</organism>
<proteinExistence type="predicted"/>
<evidence type="ECO:0000313" key="2">
    <source>
        <dbReference type="Proteomes" id="UP000092993"/>
    </source>
</evidence>
<evidence type="ECO:0000313" key="1">
    <source>
        <dbReference type="EMBL" id="OBZ74315.1"/>
    </source>
</evidence>
<protein>
    <submittedName>
        <fullName evidence="1">Uncharacterized protein</fullName>
    </submittedName>
</protein>
<dbReference type="AlphaFoldDB" id="A0A1C7MBN3"/>
<dbReference type="Proteomes" id="UP000092993">
    <property type="component" value="Unassembled WGS sequence"/>
</dbReference>
<dbReference type="EMBL" id="LUGG01000005">
    <property type="protein sequence ID" value="OBZ74315.1"/>
    <property type="molecule type" value="Genomic_DNA"/>
</dbReference>
<accession>A0A1C7MBN3</accession>
<reference evidence="1 2" key="1">
    <citation type="submission" date="2016-03" db="EMBL/GenBank/DDBJ databases">
        <title>Whole genome sequencing of Grifola frondosa 9006-11.</title>
        <authorList>
            <person name="Min B."/>
            <person name="Park H."/>
            <person name="Kim J.-G."/>
            <person name="Cho H."/>
            <person name="Oh Y.-L."/>
            <person name="Kong W.-S."/>
            <person name="Choi I.-G."/>
        </authorList>
    </citation>
    <scope>NUCLEOTIDE SEQUENCE [LARGE SCALE GENOMIC DNA]</scope>
    <source>
        <strain evidence="1 2">9006-11</strain>
    </source>
</reference>